<gene>
    <name evidence="6" type="ORF">METZ01_LOCUS49169</name>
</gene>
<dbReference type="PANTHER" id="PTHR11361">
    <property type="entry name" value="DNA MISMATCH REPAIR PROTEIN MUTS FAMILY MEMBER"/>
    <property type="match status" value="1"/>
</dbReference>
<keyword evidence="2" id="KW-0067">ATP-binding</keyword>
<dbReference type="SMART" id="SM00534">
    <property type="entry name" value="MUTSac"/>
    <property type="match status" value="1"/>
</dbReference>
<dbReference type="GO" id="GO:0005524">
    <property type="term" value="F:ATP binding"/>
    <property type="evidence" value="ECO:0007669"/>
    <property type="project" value="UniProtKB-KW"/>
</dbReference>
<protein>
    <recommendedName>
        <fullName evidence="5">DNA mismatch repair proteins mutS family domain-containing protein</fullName>
    </recommendedName>
</protein>
<feature type="transmembrane region" description="Helical" evidence="4">
    <location>
        <begin position="209"/>
        <end position="229"/>
    </location>
</feature>
<dbReference type="SUPFAM" id="SSF48334">
    <property type="entry name" value="DNA repair protein MutS, domain III"/>
    <property type="match status" value="1"/>
</dbReference>
<evidence type="ECO:0000256" key="2">
    <source>
        <dbReference type="ARBA" id="ARBA00022840"/>
    </source>
</evidence>
<feature type="domain" description="DNA mismatch repair proteins mutS family" evidence="5">
    <location>
        <begin position="420"/>
        <end position="598"/>
    </location>
</feature>
<keyword evidence="1" id="KW-0547">Nucleotide-binding</keyword>
<evidence type="ECO:0000313" key="6">
    <source>
        <dbReference type="EMBL" id="SUZ96315.1"/>
    </source>
</evidence>
<keyword evidence="4" id="KW-0812">Transmembrane</keyword>
<feature type="transmembrane region" description="Helical" evidence="4">
    <location>
        <begin position="33"/>
        <end position="49"/>
    </location>
</feature>
<keyword evidence="3" id="KW-0238">DNA-binding</keyword>
<dbReference type="InterPro" id="IPR027417">
    <property type="entry name" value="P-loop_NTPase"/>
</dbReference>
<sequence length="600" mass="65051">MPSDPLSIYQHLRDARRRETEALTRSADRVSRLRLATFFVGIALAWATVSGGWLSVWWLGVPVAVFIGLVVVHNRLLLNRDQVTRSVAWYEHGIARIEDRWSALGSPGDRFQNADHLFAQDLDLFGEGSLFQLLNTAQTQTGEETLAAWLQPPADRVEITDRQEAVRELSPRTTLRERLATLVAAKTHAAVHPTALAAWATAAPALHGVWPRVAALALSLLSVAAIIAWGRGADGMLPLLSLAALAALAIPFGKRTERVMRAADGPAYELSVLGQVCGVLREETYTSPRLLALRAGLETTAGEAQQVVGKLQRLIELHDWQHNILFAPIAALLLWKLHCAFAVEAWRARHGGVVETWLRHVGEFEALSALATYAYEHPADPFPELAETDGSPVYEAEALAHPLIPAATAVANDVALGASPQVLIVSGSNMSGKTTLLRSIGVSAVLALMGAPVRAGRLRLSPVAIGATLRIEDSLQAGRSRFYAEVIRLGQIVTTARIRPTLFLFDELFHGTNSHDRTEGARGLLRSLVHLNAIGLVTTHDLALAEIGEQLAPTAGNVHFDDTLVDDEMRFDYCLKAGPVTRSNAIAIMRAVGLDLPNDD</sequence>
<evidence type="ECO:0000256" key="4">
    <source>
        <dbReference type="SAM" id="Phobius"/>
    </source>
</evidence>
<dbReference type="Pfam" id="PF00488">
    <property type="entry name" value="MutS_V"/>
    <property type="match status" value="1"/>
</dbReference>
<dbReference type="Pfam" id="PF05192">
    <property type="entry name" value="MutS_III"/>
    <property type="match status" value="1"/>
</dbReference>
<dbReference type="InterPro" id="IPR000432">
    <property type="entry name" value="DNA_mismatch_repair_MutS_C"/>
</dbReference>
<keyword evidence="4" id="KW-1133">Transmembrane helix</keyword>
<dbReference type="InterPro" id="IPR007696">
    <property type="entry name" value="DNA_mismatch_repair_MutS_core"/>
</dbReference>
<proteinExistence type="predicted"/>
<reference evidence="6" key="1">
    <citation type="submission" date="2018-05" db="EMBL/GenBank/DDBJ databases">
        <authorList>
            <person name="Lanie J.A."/>
            <person name="Ng W.-L."/>
            <person name="Kazmierczak K.M."/>
            <person name="Andrzejewski T.M."/>
            <person name="Davidsen T.M."/>
            <person name="Wayne K.J."/>
            <person name="Tettelin H."/>
            <person name="Glass J.I."/>
            <person name="Rusch D."/>
            <person name="Podicherti R."/>
            <person name="Tsui H.-C.T."/>
            <person name="Winkler M.E."/>
        </authorList>
    </citation>
    <scope>NUCLEOTIDE SEQUENCE</scope>
</reference>
<dbReference type="SUPFAM" id="SSF52540">
    <property type="entry name" value="P-loop containing nucleoside triphosphate hydrolases"/>
    <property type="match status" value="1"/>
</dbReference>
<accession>A0A381RWT1</accession>
<evidence type="ECO:0000256" key="1">
    <source>
        <dbReference type="ARBA" id="ARBA00022741"/>
    </source>
</evidence>
<evidence type="ECO:0000256" key="3">
    <source>
        <dbReference type="ARBA" id="ARBA00023125"/>
    </source>
</evidence>
<dbReference type="GO" id="GO:0030983">
    <property type="term" value="F:mismatched DNA binding"/>
    <property type="evidence" value="ECO:0007669"/>
    <property type="project" value="InterPro"/>
</dbReference>
<dbReference type="GO" id="GO:0140664">
    <property type="term" value="F:ATP-dependent DNA damage sensor activity"/>
    <property type="evidence" value="ECO:0007669"/>
    <property type="project" value="InterPro"/>
</dbReference>
<dbReference type="PANTHER" id="PTHR11361:SF99">
    <property type="entry name" value="DNA MISMATCH REPAIR PROTEIN"/>
    <property type="match status" value="1"/>
</dbReference>
<evidence type="ECO:0000259" key="5">
    <source>
        <dbReference type="SMART" id="SM00534"/>
    </source>
</evidence>
<dbReference type="GO" id="GO:0006298">
    <property type="term" value="P:mismatch repair"/>
    <property type="evidence" value="ECO:0007669"/>
    <property type="project" value="InterPro"/>
</dbReference>
<dbReference type="Gene3D" id="1.10.1420.10">
    <property type="match status" value="1"/>
</dbReference>
<dbReference type="InterPro" id="IPR036187">
    <property type="entry name" value="DNA_mismatch_repair_MutS_sf"/>
</dbReference>
<keyword evidence="4" id="KW-0472">Membrane</keyword>
<dbReference type="GO" id="GO:0005829">
    <property type="term" value="C:cytosol"/>
    <property type="evidence" value="ECO:0007669"/>
    <property type="project" value="TreeGrafter"/>
</dbReference>
<name>A0A381RWT1_9ZZZZ</name>
<dbReference type="Gene3D" id="3.40.50.300">
    <property type="entry name" value="P-loop containing nucleotide triphosphate hydrolases"/>
    <property type="match status" value="1"/>
</dbReference>
<feature type="transmembrane region" description="Helical" evidence="4">
    <location>
        <begin position="55"/>
        <end position="72"/>
    </location>
</feature>
<dbReference type="AlphaFoldDB" id="A0A381RWT1"/>
<dbReference type="EMBL" id="UINC01002403">
    <property type="protein sequence ID" value="SUZ96315.1"/>
    <property type="molecule type" value="Genomic_DNA"/>
</dbReference>
<organism evidence="6">
    <name type="scientific">marine metagenome</name>
    <dbReference type="NCBI Taxonomy" id="408172"/>
    <lineage>
        <taxon>unclassified sequences</taxon>
        <taxon>metagenomes</taxon>
        <taxon>ecological metagenomes</taxon>
    </lineage>
</organism>
<dbReference type="InterPro" id="IPR045076">
    <property type="entry name" value="MutS"/>
</dbReference>